<sequence length="74" mass="8892">MTEFDELIQQQLKLADQMIYNREEIQKLEETLCGSDEAMKTIIVEKKERLLHLEEEFERLIENVISTFENTPIY</sequence>
<gene>
    <name evidence="1" type="ORF">GLW07_18490</name>
</gene>
<evidence type="ECO:0000313" key="2">
    <source>
        <dbReference type="Proteomes" id="UP000447833"/>
    </source>
</evidence>
<accession>A0A845F3J5</accession>
<dbReference type="EMBL" id="WMEY01000006">
    <property type="protein sequence ID" value="MYL65351.1"/>
    <property type="molecule type" value="Genomic_DNA"/>
</dbReference>
<name>A0A845F3J5_9BACL</name>
<dbReference type="Proteomes" id="UP000447833">
    <property type="component" value="Unassembled WGS sequence"/>
</dbReference>
<comment type="caution">
    <text evidence="1">The sequence shown here is derived from an EMBL/GenBank/DDBJ whole genome shotgun (WGS) entry which is preliminary data.</text>
</comment>
<organism evidence="1 2">
    <name type="scientific">Guptibacillus hwajinpoensis</name>
    <dbReference type="NCBI Taxonomy" id="208199"/>
    <lineage>
        <taxon>Bacteria</taxon>
        <taxon>Bacillati</taxon>
        <taxon>Bacillota</taxon>
        <taxon>Bacilli</taxon>
        <taxon>Bacillales</taxon>
        <taxon>Guptibacillaceae</taxon>
        <taxon>Guptibacillus</taxon>
    </lineage>
</organism>
<proteinExistence type="predicted"/>
<protein>
    <submittedName>
        <fullName evidence="1">Uncharacterized protein</fullName>
    </submittedName>
</protein>
<reference evidence="1 2" key="1">
    <citation type="submission" date="2019-11" db="EMBL/GenBank/DDBJ databases">
        <title>Genome sequences of 17 halophilic strains isolated from different environments.</title>
        <authorList>
            <person name="Furrow R.E."/>
        </authorList>
    </citation>
    <scope>NUCLEOTIDE SEQUENCE [LARGE SCALE GENOMIC DNA]</scope>
    <source>
        <strain evidence="1 2">22506_14_FS</strain>
    </source>
</reference>
<dbReference type="RefSeq" id="WP_160920686.1">
    <property type="nucleotide sequence ID" value="NZ_WMEY01000006.1"/>
</dbReference>
<evidence type="ECO:0000313" key="1">
    <source>
        <dbReference type="EMBL" id="MYL65351.1"/>
    </source>
</evidence>
<dbReference type="AlphaFoldDB" id="A0A845F3J5"/>